<dbReference type="AlphaFoldDB" id="X1MU36"/>
<organism evidence="1">
    <name type="scientific">marine sediment metagenome</name>
    <dbReference type="NCBI Taxonomy" id="412755"/>
    <lineage>
        <taxon>unclassified sequences</taxon>
        <taxon>metagenomes</taxon>
        <taxon>ecological metagenomes</taxon>
    </lineage>
</organism>
<protein>
    <recommendedName>
        <fullName evidence="2">Glycosyltransferase subfamily 4-like N-terminal domain-containing protein</fullName>
    </recommendedName>
</protein>
<proteinExistence type="predicted"/>
<dbReference type="EMBL" id="BARV01017277">
    <property type="protein sequence ID" value="GAI21496.1"/>
    <property type="molecule type" value="Genomic_DNA"/>
</dbReference>
<comment type="caution">
    <text evidence="1">The sequence shown here is derived from an EMBL/GenBank/DDBJ whole genome shotgun (WGS) entry which is preliminary data.</text>
</comment>
<reference evidence="1" key="1">
    <citation type="journal article" date="2014" name="Front. Microbiol.">
        <title>High frequency of phylogenetically diverse reductive dehalogenase-homologous genes in deep subseafloor sedimentary metagenomes.</title>
        <authorList>
            <person name="Kawai M."/>
            <person name="Futagami T."/>
            <person name="Toyoda A."/>
            <person name="Takaki Y."/>
            <person name="Nishi S."/>
            <person name="Hori S."/>
            <person name="Arai W."/>
            <person name="Tsubouchi T."/>
            <person name="Morono Y."/>
            <person name="Uchiyama I."/>
            <person name="Ito T."/>
            <person name="Fujiyama A."/>
            <person name="Inagaki F."/>
            <person name="Takami H."/>
        </authorList>
    </citation>
    <scope>NUCLEOTIDE SEQUENCE</scope>
    <source>
        <strain evidence="1">Expedition CK06-06</strain>
    </source>
</reference>
<accession>X1MU36</accession>
<gene>
    <name evidence="1" type="ORF">S06H3_29488</name>
</gene>
<name>X1MU36_9ZZZZ</name>
<sequence>MGKAKNHNMKVTHINTELSWGGGEAQTYYLVKGLENRGIENILIAQPNSALAEKVKEGQIKLIELYMKGGIGHCSRAKTEKNFKKDKTRCSPFAYSSRPYFGAFSQQVGQSQNNSCHKKNGPSDKRIFLTFEVQQGR</sequence>
<evidence type="ECO:0000313" key="1">
    <source>
        <dbReference type="EMBL" id="GAI21496.1"/>
    </source>
</evidence>
<evidence type="ECO:0008006" key="2">
    <source>
        <dbReference type="Google" id="ProtNLM"/>
    </source>
</evidence>